<protein>
    <submittedName>
        <fullName evidence="2">Signal peptidase I</fullName>
    </submittedName>
</protein>
<name>A0ABU2BYW0_9ACTN</name>
<keyword evidence="3" id="KW-1185">Reference proteome</keyword>
<dbReference type="InterPro" id="IPR015927">
    <property type="entry name" value="Peptidase_S24_S26A/B/C"/>
</dbReference>
<comment type="caution">
    <text evidence="2">The sequence shown here is derived from an EMBL/GenBank/DDBJ whole genome shotgun (WGS) entry which is preliminary data.</text>
</comment>
<dbReference type="CDD" id="cd06462">
    <property type="entry name" value="Peptidase_S24_S26"/>
    <property type="match status" value="1"/>
</dbReference>
<dbReference type="InterPro" id="IPR036286">
    <property type="entry name" value="LexA/Signal_pep-like_sf"/>
</dbReference>
<dbReference type="Proteomes" id="UP001183648">
    <property type="component" value="Unassembled WGS sequence"/>
</dbReference>
<evidence type="ECO:0000259" key="1">
    <source>
        <dbReference type="Pfam" id="PF00717"/>
    </source>
</evidence>
<accession>A0ABU2BYW0</accession>
<dbReference type="SUPFAM" id="SSF51306">
    <property type="entry name" value="LexA/Signal peptidase"/>
    <property type="match status" value="1"/>
</dbReference>
<proteinExistence type="predicted"/>
<organism evidence="2 3">
    <name type="scientific">Nocardioides marmoribigeumensis</name>
    <dbReference type="NCBI Taxonomy" id="433649"/>
    <lineage>
        <taxon>Bacteria</taxon>
        <taxon>Bacillati</taxon>
        <taxon>Actinomycetota</taxon>
        <taxon>Actinomycetes</taxon>
        <taxon>Propionibacteriales</taxon>
        <taxon>Nocardioidaceae</taxon>
        <taxon>Nocardioides</taxon>
    </lineage>
</organism>
<feature type="domain" description="Peptidase S24/S26A/S26B/S26C" evidence="1">
    <location>
        <begin position="6"/>
        <end position="68"/>
    </location>
</feature>
<gene>
    <name evidence="2" type="ORF">J2S63_003141</name>
</gene>
<dbReference type="Gene3D" id="2.10.109.10">
    <property type="entry name" value="Umud Fragment, subunit A"/>
    <property type="match status" value="1"/>
</dbReference>
<reference evidence="2 3" key="1">
    <citation type="submission" date="2023-07" db="EMBL/GenBank/DDBJ databases">
        <title>Sequencing the genomes of 1000 actinobacteria strains.</title>
        <authorList>
            <person name="Klenk H.-P."/>
        </authorList>
    </citation>
    <scope>NUCLEOTIDE SEQUENCE [LARGE SCALE GENOMIC DNA]</scope>
    <source>
        <strain evidence="2 3">DSM 19426</strain>
    </source>
</reference>
<evidence type="ECO:0000313" key="3">
    <source>
        <dbReference type="Proteomes" id="UP001183648"/>
    </source>
</evidence>
<evidence type="ECO:0000313" key="2">
    <source>
        <dbReference type="EMBL" id="MDR7363588.1"/>
    </source>
</evidence>
<dbReference type="Pfam" id="PF00717">
    <property type="entry name" value="Peptidase_S24"/>
    <property type="match status" value="1"/>
</dbReference>
<dbReference type="RefSeq" id="WP_310304155.1">
    <property type="nucleotide sequence ID" value="NZ_BAAAPS010000003.1"/>
</dbReference>
<dbReference type="EMBL" id="JAVDYG010000001">
    <property type="protein sequence ID" value="MDR7363588.1"/>
    <property type="molecule type" value="Genomic_DNA"/>
</dbReference>
<sequence>MIRLGLARVHGRSMEPTLRAGDLLVVAHGLRPRRGGLAVVRLPDGTVAVKRATSHGQDGWWVERDNVATGVDSWSVGAIPDHDVVGRVLVRLPRRAVGD</sequence>